<reference evidence="7" key="7">
    <citation type="submission" date="2020-05" db="EMBL/GenBank/DDBJ databases">
        <title>Complete genome sequence of Bradyrhizobium diazoefficiens XF6 isolated from soybean nodule.</title>
        <authorList>
            <person name="Noda R."/>
            <person name="Kakizaki K."/>
            <person name="Minamisawa K."/>
        </authorList>
    </citation>
    <scope>NUCLEOTIDE SEQUENCE</scope>
    <source>
        <strain evidence="7">XF6</strain>
    </source>
</reference>
<evidence type="ECO:0000313" key="10">
    <source>
        <dbReference type="EMBL" id="BCE95497.1"/>
    </source>
</evidence>
<organism evidence="8">
    <name type="scientific">Bradyrhizobium diazoefficiens</name>
    <dbReference type="NCBI Taxonomy" id="1355477"/>
    <lineage>
        <taxon>Bacteria</taxon>
        <taxon>Pseudomonadati</taxon>
        <taxon>Pseudomonadota</taxon>
        <taxon>Alphaproteobacteria</taxon>
        <taxon>Hyphomicrobiales</taxon>
        <taxon>Nitrobacteraceae</taxon>
        <taxon>Bradyrhizobium</taxon>
    </lineage>
</organism>
<name>A0A810BQ12_9BRAD</name>
<dbReference type="AlphaFoldDB" id="A0A810BQ12"/>
<evidence type="ECO:0000313" key="3">
    <source>
        <dbReference type="EMBL" id="BCE34496.1"/>
    </source>
</evidence>
<evidence type="ECO:0000313" key="5">
    <source>
        <dbReference type="EMBL" id="BCE52005.1"/>
    </source>
</evidence>
<gene>
    <name evidence="10" type="ORF">XF10B_82950</name>
    <name evidence="2" type="ORF">XF1B_84270</name>
    <name evidence="3" type="ORF">XF2B_82650</name>
    <name evidence="4" type="ORF">XF3B_81910</name>
    <name evidence="5" type="ORF">XF4B_83540</name>
    <name evidence="6" type="ORF">XF5B_82500</name>
    <name evidence="7" type="ORF">XF6B_82210</name>
    <name evidence="8" type="ORF">XF8B_81950</name>
    <name evidence="9" type="ORF">XF9B_81290</name>
</gene>
<reference evidence="10" key="2">
    <citation type="submission" date="2020-05" db="EMBL/GenBank/DDBJ databases">
        <title>Complete genome sequence of Bradyrhizobium diazoefficiens XF10 isolated from soybean nodule.</title>
        <authorList>
            <person name="Noda R."/>
            <person name="Kakizaki K."/>
            <person name="Minamisawa K."/>
        </authorList>
    </citation>
    <scope>NUCLEOTIDE SEQUENCE</scope>
    <source>
        <strain evidence="10">XF10</strain>
    </source>
</reference>
<reference evidence="8" key="8">
    <citation type="submission" date="2020-05" db="EMBL/GenBank/DDBJ databases">
        <title>Complete genome sequence of Bradyrhizobium diazoefficiens XF8 isolated from soybean nodule.</title>
        <authorList>
            <person name="Noda R."/>
            <person name="Kakizaki K."/>
            <person name="Minamisawa K."/>
        </authorList>
    </citation>
    <scope>NUCLEOTIDE SEQUENCE</scope>
    <source>
        <strain evidence="8">XF8</strain>
    </source>
</reference>
<dbReference type="EMBL" id="AP023096">
    <property type="protein sequence ID" value="BCE69422.1"/>
    <property type="molecule type" value="Genomic_DNA"/>
</dbReference>
<dbReference type="EMBL" id="AP023098">
    <property type="protein sequence ID" value="BCE86708.1"/>
    <property type="molecule type" value="Genomic_DNA"/>
</dbReference>
<reference evidence="5" key="5">
    <citation type="submission" date="2020-05" db="EMBL/GenBank/DDBJ databases">
        <title>Complete genome sequence of Bradyrhizobium diazoefficiens XF4 isolated from soybean nodule.</title>
        <authorList>
            <person name="Noda R."/>
            <person name="Kakizaki K."/>
            <person name="Minamisawa K."/>
        </authorList>
    </citation>
    <scope>NUCLEOTIDE SEQUENCE</scope>
    <source>
        <strain evidence="5">XF4</strain>
    </source>
</reference>
<dbReference type="EMBL" id="AP023094">
    <property type="protein sequence ID" value="BCE52005.1"/>
    <property type="molecule type" value="Genomic_DNA"/>
</dbReference>
<reference evidence="6" key="6">
    <citation type="submission" date="2020-05" db="EMBL/GenBank/DDBJ databases">
        <title>Complete genome sequence of Bradyrhizobium diazoefficiens XF5 isolated from soybean nodule.</title>
        <authorList>
            <person name="Noda R."/>
            <person name="Kakizaki K."/>
            <person name="Minamisawa K."/>
        </authorList>
    </citation>
    <scope>NUCLEOTIDE SEQUENCE</scope>
    <source>
        <strain evidence="6">XF5</strain>
    </source>
</reference>
<accession>A0A810BQ12</accession>
<reference evidence="4" key="4">
    <citation type="submission" date="2020-05" db="EMBL/GenBank/DDBJ databases">
        <title>Complete genome sequence of Bradyrhizobium diazoefficiens XF3 isolated from soybean nodule.</title>
        <authorList>
            <person name="Noda R."/>
            <person name="Kakizaki K."/>
            <person name="Minamisawa K."/>
        </authorList>
    </citation>
    <scope>NUCLEOTIDE SEQUENCE</scope>
    <source>
        <strain evidence="4">XF3</strain>
    </source>
</reference>
<evidence type="ECO:0000313" key="7">
    <source>
        <dbReference type="EMBL" id="BCE69422.1"/>
    </source>
</evidence>
<evidence type="ECO:0000256" key="1">
    <source>
        <dbReference type="SAM" id="MobiDB-lite"/>
    </source>
</evidence>
<feature type="region of interest" description="Disordered" evidence="1">
    <location>
        <begin position="109"/>
        <end position="137"/>
    </location>
</feature>
<evidence type="ECO:0000313" key="4">
    <source>
        <dbReference type="EMBL" id="BCE43160.1"/>
    </source>
</evidence>
<reference evidence="2" key="1">
    <citation type="submission" date="2020-05" db="EMBL/GenBank/DDBJ databases">
        <title>Complete genome sequence of Bradyrhizobium diazoefficiens XF1 isolated from soybean nodule.</title>
        <authorList>
            <person name="Noda R."/>
            <person name="Kakizaki K."/>
            <person name="Minamisawa K."/>
        </authorList>
    </citation>
    <scope>NUCLEOTIDE SEQUENCE</scope>
    <source>
        <strain evidence="2">XF1</strain>
    </source>
</reference>
<dbReference type="EMBL" id="AP023099">
    <property type="protein sequence ID" value="BCE95497.1"/>
    <property type="molecule type" value="Genomic_DNA"/>
</dbReference>
<evidence type="ECO:0000313" key="9">
    <source>
        <dbReference type="EMBL" id="BCE86708.1"/>
    </source>
</evidence>
<dbReference type="EMBL" id="AP023093">
    <property type="protein sequence ID" value="BCE43160.1"/>
    <property type="molecule type" value="Genomic_DNA"/>
</dbReference>
<evidence type="ECO:0000313" key="8">
    <source>
        <dbReference type="EMBL" id="BCE78084.1"/>
    </source>
</evidence>
<evidence type="ECO:0000313" key="2">
    <source>
        <dbReference type="EMBL" id="BCE25746.1"/>
    </source>
</evidence>
<sequence length="137" mass="15190">MSHLKWLRGMIGVSDFGSKDSTSPVRRRTGLDVISAVKMPELLTATVDAWAEAHQLSRSDAICKLVEFGLRIAPPTPASGSTVVSDATRLEELAVHEIEGLLDPALPEDERERRIRRLTEGPPEFSHERIDLPKPRT</sequence>
<protein>
    <submittedName>
        <fullName evidence="8">Uncharacterized protein</fullName>
    </submittedName>
</protein>
<dbReference type="EMBL" id="AP023097">
    <property type="protein sequence ID" value="BCE78084.1"/>
    <property type="molecule type" value="Genomic_DNA"/>
</dbReference>
<dbReference type="EMBL" id="AP023095">
    <property type="protein sequence ID" value="BCE60738.1"/>
    <property type="molecule type" value="Genomic_DNA"/>
</dbReference>
<reference evidence="9" key="9">
    <citation type="submission" date="2020-05" db="EMBL/GenBank/DDBJ databases">
        <title>Complete genome sequence of Bradyrhizobium diazoefficiens XF9 isolated from soybean nodule.</title>
        <authorList>
            <person name="Noda R."/>
            <person name="Kakizaki K."/>
            <person name="Minamisawa K."/>
        </authorList>
    </citation>
    <scope>NUCLEOTIDE SEQUENCE</scope>
    <source>
        <strain evidence="9">XF9</strain>
    </source>
</reference>
<dbReference type="EMBL" id="AP023092">
    <property type="protein sequence ID" value="BCE34496.1"/>
    <property type="molecule type" value="Genomic_DNA"/>
</dbReference>
<proteinExistence type="predicted"/>
<reference evidence="3" key="3">
    <citation type="submission" date="2020-05" db="EMBL/GenBank/DDBJ databases">
        <title>Complete genome sequence of Bradyrhizobium diazoefficiens XF2 isolated from soybean nodule.</title>
        <authorList>
            <person name="Noda R."/>
            <person name="Kakizaki K."/>
            <person name="Minamisawa K."/>
        </authorList>
    </citation>
    <scope>NUCLEOTIDE SEQUENCE</scope>
    <source>
        <strain evidence="3">XF2</strain>
    </source>
</reference>
<evidence type="ECO:0000313" key="6">
    <source>
        <dbReference type="EMBL" id="BCE60738.1"/>
    </source>
</evidence>
<dbReference type="EMBL" id="AP023091">
    <property type="protein sequence ID" value="BCE25746.1"/>
    <property type="molecule type" value="Genomic_DNA"/>
</dbReference>